<proteinExistence type="predicted"/>
<gene>
    <name evidence="2" type="ORF">AT705_02010</name>
</gene>
<sequence>MSENTADFKYLVCFVLCLTFSVASVAQTPLSAELMAEKIASAEGNEKVEAIIDYVAQHFHTAESIAYGQEGLSLQADNPNDDQSARLLSHLARAHISKRELSLAKKLAERANILAVQSRV</sequence>
<evidence type="ECO:0000256" key="1">
    <source>
        <dbReference type="SAM" id="SignalP"/>
    </source>
</evidence>
<protein>
    <submittedName>
        <fullName evidence="2">Uncharacterized protein</fullName>
    </submittedName>
</protein>
<evidence type="ECO:0000313" key="3">
    <source>
        <dbReference type="Proteomes" id="UP000069015"/>
    </source>
</evidence>
<reference evidence="2 3" key="1">
    <citation type="submission" date="2015-12" db="EMBL/GenBank/DDBJ databases">
        <title>Complete genome sequence of Pseudoalteromonas rubra SCSIO 6842, harboring a conjugative plasmid.</title>
        <authorList>
            <person name="Li B."/>
            <person name="Wang X."/>
        </authorList>
    </citation>
    <scope>NUCLEOTIDE SEQUENCE [LARGE SCALE GENOMIC DNA]</scope>
    <source>
        <strain evidence="2 3">SCSIO 6842</strain>
    </source>
</reference>
<dbReference type="RefSeq" id="WP_058795262.1">
    <property type="nucleotide sequence ID" value="NZ_CP013611.1"/>
</dbReference>
<name>A0A0U3GFD7_9GAMM</name>
<feature type="chain" id="PRO_5006838885" evidence="1">
    <location>
        <begin position="27"/>
        <end position="120"/>
    </location>
</feature>
<dbReference type="EMBL" id="CP013611">
    <property type="protein sequence ID" value="ALU41803.1"/>
    <property type="molecule type" value="Genomic_DNA"/>
</dbReference>
<dbReference type="AlphaFoldDB" id="A0A0U3GFD7"/>
<dbReference type="KEGG" id="prr:AT705_02010"/>
<accession>A0A0U3GFD7</accession>
<organism evidence="2 3">
    <name type="scientific">Pseudoalteromonas rubra</name>
    <dbReference type="NCBI Taxonomy" id="43658"/>
    <lineage>
        <taxon>Bacteria</taxon>
        <taxon>Pseudomonadati</taxon>
        <taxon>Pseudomonadota</taxon>
        <taxon>Gammaproteobacteria</taxon>
        <taxon>Alteromonadales</taxon>
        <taxon>Pseudoalteromonadaceae</taxon>
        <taxon>Pseudoalteromonas</taxon>
    </lineage>
</organism>
<evidence type="ECO:0000313" key="2">
    <source>
        <dbReference type="EMBL" id="ALU41803.1"/>
    </source>
</evidence>
<dbReference type="Proteomes" id="UP000069015">
    <property type="component" value="Chromosome 1"/>
</dbReference>
<keyword evidence="1" id="KW-0732">Signal</keyword>
<feature type="signal peptide" evidence="1">
    <location>
        <begin position="1"/>
        <end position="26"/>
    </location>
</feature>